<keyword evidence="5" id="KW-0349">Heme</keyword>
<dbReference type="GO" id="GO:0019684">
    <property type="term" value="P:photosynthesis, light reaction"/>
    <property type="evidence" value="ECO:0007669"/>
    <property type="project" value="InterPro"/>
</dbReference>
<dbReference type="OrthoDB" id="120446at2"/>
<dbReference type="GO" id="GO:0009055">
    <property type="term" value="F:electron transfer activity"/>
    <property type="evidence" value="ECO:0007669"/>
    <property type="project" value="InterPro"/>
</dbReference>
<dbReference type="InterPro" id="IPR036280">
    <property type="entry name" value="Multihaem_cyt_sf"/>
</dbReference>
<dbReference type="InterPro" id="IPR003158">
    <property type="entry name" value="Photosyn_RC_cyt_c-su"/>
</dbReference>
<evidence type="ECO:0000313" key="11">
    <source>
        <dbReference type="Proteomes" id="UP000002432"/>
    </source>
</evidence>
<reference evidence="10 11" key="1">
    <citation type="journal article" date="2009" name="Appl. Environ. Microbiol.">
        <title>Three genomes from the phylum Acidobacteria provide insight into the lifestyles of these microorganisms in soils.</title>
        <authorList>
            <person name="Ward N.L."/>
            <person name="Challacombe J.F."/>
            <person name="Janssen P.H."/>
            <person name="Henrissat B."/>
            <person name="Coutinho P.M."/>
            <person name="Wu M."/>
            <person name="Xie G."/>
            <person name="Haft D.H."/>
            <person name="Sait M."/>
            <person name="Badger J."/>
            <person name="Barabote R.D."/>
            <person name="Bradley B."/>
            <person name="Brettin T.S."/>
            <person name="Brinkac L.M."/>
            <person name="Bruce D."/>
            <person name="Creasy T."/>
            <person name="Daugherty S.C."/>
            <person name="Davidsen T.M."/>
            <person name="DeBoy R.T."/>
            <person name="Detter J.C."/>
            <person name="Dodson R.J."/>
            <person name="Durkin A.S."/>
            <person name="Ganapathy A."/>
            <person name="Gwinn-Giglio M."/>
            <person name="Han C.S."/>
            <person name="Khouri H."/>
            <person name="Kiss H."/>
            <person name="Kothari S.P."/>
            <person name="Madupu R."/>
            <person name="Nelson K.E."/>
            <person name="Nelson W.C."/>
            <person name="Paulsen I."/>
            <person name="Penn K."/>
            <person name="Ren Q."/>
            <person name="Rosovitz M.J."/>
            <person name="Selengut J.D."/>
            <person name="Shrivastava S."/>
            <person name="Sullivan S.A."/>
            <person name="Tapia R."/>
            <person name="Thompson L.S."/>
            <person name="Watkins K.L."/>
            <person name="Yang Q."/>
            <person name="Yu C."/>
            <person name="Zafar N."/>
            <person name="Zhou L."/>
            <person name="Kuske C.R."/>
        </authorList>
    </citation>
    <scope>NUCLEOTIDE SEQUENCE [LARGE SCALE GENOMIC DNA]</scope>
    <source>
        <strain evidence="10 11">Ellin345</strain>
    </source>
</reference>
<accession>Q1INP6</accession>
<proteinExistence type="predicted"/>
<evidence type="ECO:0000256" key="4">
    <source>
        <dbReference type="ARBA" id="ARBA00022531"/>
    </source>
</evidence>
<sequence>MTLNRGAMVRFSAVASGVLVAASVLIAARPAQAPQGGGTKTAVQQFKNIQVLKDIPADQLIPSMQFIANSLGVECDFCHVEGAFDKDDKEEKKTARKMMAMMITINQENFEGKKEVSCNTCHRGTPHPRGVPEIPEQAKAAVSTEEMEKQHHEHNAERGSADPIINAYLKAVGGADAIAKLKSVTEKANMGMGPGRAVSVEIFEETPVRRVSVAHMGDKDSVTAYNGEDGWLSFPGRPLRPMNGDEQYAAKLDAQFLVPSDPRKAFAEIRTVQADTINGKEMNVVIGKNPGQAPVTLFFDKQSGLLVRMVRYADTPLGRNPTQVDFADYRDQSGAKIPFEWTIARPLGRFTMKVDSVQVNAPIDAKTFQKPEAPAAAAH</sequence>
<keyword evidence="8" id="KW-0408">Iron</keyword>
<evidence type="ECO:0000256" key="2">
    <source>
        <dbReference type="ARBA" id="ARBA00015978"/>
    </source>
</evidence>
<evidence type="ECO:0000256" key="7">
    <source>
        <dbReference type="ARBA" id="ARBA00022982"/>
    </source>
</evidence>
<dbReference type="EMBL" id="CP000360">
    <property type="protein sequence ID" value="ABF41504.1"/>
    <property type="molecule type" value="Genomic_DNA"/>
</dbReference>
<keyword evidence="4" id="KW-0602">Photosynthesis</keyword>
<evidence type="ECO:0000313" key="10">
    <source>
        <dbReference type="EMBL" id="ABF41504.1"/>
    </source>
</evidence>
<evidence type="ECO:0000256" key="1">
    <source>
        <dbReference type="ARBA" id="ARBA00003196"/>
    </source>
</evidence>
<keyword evidence="9" id="KW-0732">Signal</keyword>
<organism evidence="10 11">
    <name type="scientific">Koribacter versatilis (strain Ellin345)</name>
    <dbReference type="NCBI Taxonomy" id="204669"/>
    <lineage>
        <taxon>Bacteria</taxon>
        <taxon>Pseudomonadati</taxon>
        <taxon>Acidobacteriota</taxon>
        <taxon>Terriglobia</taxon>
        <taxon>Terriglobales</taxon>
        <taxon>Candidatus Korobacteraceae</taxon>
        <taxon>Candidatus Korobacter</taxon>
    </lineage>
</organism>
<name>Q1INP6_KORVE</name>
<dbReference type="RefSeq" id="WP_011523305.1">
    <property type="nucleotide sequence ID" value="NC_008009.1"/>
</dbReference>
<feature type="chain" id="PRO_5004191001" description="Photosynthetic reaction center cytochrome c subunit" evidence="9">
    <location>
        <begin position="34"/>
        <end position="379"/>
    </location>
</feature>
<keyword evidence="6" id="KW-0479">Metal-binding</keyword>
<dbReference type="GO" id="GO:0020037">
    <property type="term" value="F:heme binding"/>
    <property type="evidence" value="ECO:0007669"/>
    <property type="project" value="InterPro"/>
</dbReference>
<feature type="signal peptide" evidence="9">
    <location>
        <begin position="1"/>
        <end position="33"/>
    </location>
</feature>
<dbReference type="Pfam" id="PF02276">
    <property type="entry name" value="CytoC_RC"/>
    <property type="match status" value="1"/>
</dbReference>
<evidence type="ECO:0000256" key="3">
    <source>
        <dbReference type="ARBA" id="ARBA00022448"/>
    </source>
</evidence>
<dbReference type="EnsemblBacteria" id="ABF41504">
    <property type="protein sequence ID" value="ABF41504"/>
    <property type="gene ID" value="Acid345_2503"/>
</dbReference>
<keyword evidence="11" id="KW-1185">Reference proteome</keyword>
<gene>
    <name evidence="10" type="ordered locus">Acid345_2503</name>
</gene>
<evidence type="ECO:0000256" key="6">
    <source>
        <dbReference type="ARBA" id="ARBA00022723"/>
    </source>
</evidence>
<protein>
    <recommendedName>
        <fullName evidence="2">Photosynthetic reaction center cytochrome c subunit</fullName>
    </recommendedName>
</protein>
<dbReference type="GO" id="GO:0030077">
    <property type="term" value="C:plasma membrane light-harvesting complex"/>
    <property type="evidence" value="ECO:0007669"/>
    <property type="project" value="InterPro"/>
</dbReference>
<dbReference type="STRING" id="204669.Acid345_2503"/>
<dbReference type="eggNOG" id="COG2834">
    <property type="taxonomic scope" value="Bacteria"/>
</dbReference>
<dbReference type="Gene3D" id="1.10.468.10">
    <property type="entry name" value="Photosynthetic Reaction Center, subunit C, domain 2"/>
    <property type="match status" value="1"/>
</dbReference>
<dbReference type="Proteomes" id="UP000002432">
    <property type="component" value="Chromosome"/>
</dbReference>
<keyword evidence="3" id="KW-0813">Transport</keyword>
<evidence type="ECO:0000256" key="9">
    <source>
        <dbReference type="SAM" id="SignalP"/>
    </source>
</evidence>
<dbReference type="HOGENOM" id="CLU_813167_0_0_0"/>
<dbReference type="KEGG" id="aba:Acid345_2503"/>
<comment type="function">
    <text evidence="1">The reaction center of purple bacteria contains a tightly bound cytochrome molecule which re-reduces the photo oxidized primary electron donor.</text>
</comment>
<dbReference type="SUPFAM" id="SSF48695">
    <property type="entry name" value="Multiheme cytochromes"/>
    <property type="match status" value="1"/>
</dbReference>
<keyword evidence="7" id="KW-0249">Electron transport</keyword>
<dbReference type="InterPro" id="IPR023119">
    <property type="entry name" value="Multihaem_cyt_PRC_cyt_su-like"/>
</dbReference>
<dbReference type="AlphaFoldDB" id="Q1INP6"/>
<evidence type="ECO:0000256" key="8">
    <source>
        <dbReference type="ARBA" id="ARBA00023004"/>
    </source>
</evidence>
<dbReference type="GO" id="GO:0005506">
    <property type="term" value="F:iron ion binding"/>
    <property type="evidence" value="ECO:0007669"/>
    <property type="project" value="InterPro"/>
</dbReference>
<dbReference type="NCBIfam" id="NF033196">
    <property type="entry name" value="c_type_nonphoto"/>
    <property type="match status" value="1"/>
</dbReference>
<evidence type="ECO:0000256" key="5">
    <source>
        <dbReference type="ARBA" id="ARBA00022617"/>
    </source>
</evidence>